<dbReference type="EMBL" id="NIRI02000056">
    <property type="protein sequence ID" value="KAG5444594.1"/>
    <property type="molecule type" value="Genomic_DNA"/>
</dbReference>
<sequence>MASSSETVYYTRAFYRKRNSLEKNLSCKLLEDRIARLLMEQEKSRSEKDKLLAQIHEQNMKLYHMQQVLESSESHTLEDLPDSTYPVTVEQPYDQVARFSAYSLDQDEPISVTTITTC</sequence>
<gene>
    <name evidence="1" type="ORF">CSKR_203045</name>
</gene>
<name>A0A8T1M5B2_CLOSI</name>
<protein>
    <submittedName>
        <fullName evidence="1">Uncharacterized protein</fullName>
    </submittedName>
</protein>
<organism evidence="1 2">
    <name type="scientific">Clonorchis sinensis</name>
    <name type="common">Chinese liver fluke</name>
    <dbReference type="NCBI Taxonomy" id="79923"/>
    <lineage>
        <taxon>Eukaryota</taxon>
        <taxon>Metazoa</taxon>
        <taxon>Spiralia</taxon>
        <taxon>Lophotrochozoa</taxon>
        <taxon>Platyhelminthes</taxon>
        <taxon>Trematoda</taxon>
        <taxon>Digenea</taxon>
        <taxon>Opisthorchiida</taxon>
        <taxon>Opisthorchiata</taxon>
        <taxon>Opisthorchiidae</taxon>
        <taxon>Clonorchis</taxon>
    </lineage>
</organism>
<dbReference type="Proteomes" id="UP000286415">
    <property type="component" value="Unassembled WGS sequence"/>
</dbReference>
<dbReference type="OrthoDB" id="10327051at2759"/>
<evidence type="ECO:0000313" key="2">
    <source>
        <dbReference type="Proteomes" id="UP000286415"/>
    </source>
</evidence>
<evidence type="ECO:0000313" key="1">
    <source>
        <dbReference type="EMBL" id="KAG5444594.1"/>
    </source>
</evidence>
<proteinExistence type="predicted"/>
<keyword evidence="2" id="KW-1185">Reference proteome</keyword>
<comment type="caution">
    <text evidence="1">The sequence shown here is derived from an EMBL/GenBank/DDBJ whole genome shotgun (WGS) entry which is preliminary data.</text>
</comment>
<reference evidence="1 2" key="1">
    <citation type="journal article" date="2018" name="Biotechnol. Adv.">
        <title>Improved genomic resources and new bioinformatic workflow for the carcinogenic parasite Clonorchis sinensis: Biotechnological implications.</title>
        <authorList>
            <person name="Wang D."/>
            <person name="Korhonen P.K."/>
            <person name="Gasser R.B."/>
            <person name="Young N.D."/>
        </authorList>
    </citation>
    <scope>NUCLEOTIDE SEQUENCE [LARGE SCALE GENOMIC DNA]</scope>
    <source>
        <strain evidence="1">Cs-k2</strain>
    </source>
</reference>
<reference evidence="1 2" key="2">
    <citation type="journal article" date="2021" name="Genomics">
        <title>High-quality reference genome for Clonorchis sinensis.</title>
        <authorList>
            <person name="Young N.D."/>
            <person name="Stroehlein A.J."/>
            <person name="Kinkar L."/>
            <person name="Wang T."/>
            <person name="Sohn W.M."/>
            <person name="Chang B.C.H."/>
            <person name="Kaur P."/>
            <person name="Weisz D."/>
            <person name="Dudchenko O."/>
            <person name="Aiden E.L."/>
            <person name="Korhonen P.K."/>
            <person name="Gasser R.B."/>
        </authorList>
    </citation>
    <scope>NUCLEOTIDE SEQUENCE [LARGE SCALE GENOMIC DNA]</scope>
    <source>
        <strain evidence="1">Cs-k2</strain>
    </source>
</reference>
<dbReference type="AlphaFoldDB" id="A0A8T1M5B2"/>
<accession>A0A8T1M5B2</accession>